<dbReference type="SUPFAM" id="SSF48695">
    <property type="entry name" value="Multiheme cytochromes"/>
    <property type="match status" value="1"/>
</dbReference>
<dbReference type="InterPro" id="IPR010181">
    <property type="entry name" value="CGCAxxGCC_motif"/>
</dbReference>
<dbReference type="NCBIfam" id="TIGR01909">
    <property type="entry name" value="C_GCAxxG_C_C"/>
    <property type="match status" value="1"/>
</dbReference>
<reference evidence="1 2" key="1">
    <citation type="submission" date="2022-08" db="EMBL/GenBank/DDBJ databases">
        <title>Genome Sequence of the sulphate-reducing bacterium, Pseudodesulfovibrio sp. SYK.</title>
        <authorList>
            <person name="Kondo R."/>
            <person name="Kataoka T."/>
        </authorList>
    </citation>
    <scope>NUCLEOTIDE SEQUENCE [LARGE SCALE GENOMIC DNA]</scope>
    <source>
        <strain evidence="1 2">SYK</strain>
    </source>
</reference>
<gene>
    <name evidence="1" type="ORF">SYK_01070</name>
</gene>
<evidence type="ECO:0008006" key="3">
    <source>
        <dbReference type="Google" id="ProtNLM"/>
    </source>
</evidence>
<dbReference type="EMBL" id="AP026709">
    <property type="protein sequence ID" value="BDQ35747.1"/>
    <property type="molecule type" value="Genomic_DNA"/>
</dbReference>
<protein>
    <recommendedName>
        <fullName evidence="3">C_GCAxxG_C_C family protein</fullName>
    </recommendedName>
</protein>
<organism evidence="1 2">
    <name type="scientific">Pseudodesulfovibrio nedwellii</name>
    <dbReference type="NCBI Taxonomy" id="2973072"/>
    <lineage>
        <taxon>Bacteria</taxon>
        <taxon>Pseudomonadati</taxon>
        <taxon>Thermodesulfobacteriota</taxon>
        <taxon>Desulfovibrionia</taxon>
        <taxon>Desulfovibrionales</taxon>
        <taxon>Desulfovibrionaceae</taxon>
    </lineage>
</organism>
<evidence type="ECO:0000313" key="2">
    <source>
        <dbReference type="Proteomes" id="UP001317742"/>
    </source>
</evidence>
<dbReference type="Pfam" id="PF09719">
    <property type="entry name" value="C_GCAxxG_C_C"/>
    <property type="match status" value="1"/>
</dbReference>
<name>A0ABN6S0A5_9BACT</name>
<dbReference type="RefSeq" id="WP_281761680.1">
    <property type="nucleotide sequence ID" value="NZ_AP026709.1"/>
</dbReference>
<proteinExistence type="predicted"/>
<dbReference type="InterPro" id="IPR036280">
    <property type="entry name" value="Multihaem_cyt_sf"/>
</dbReference>
<evidence type="ECO:0000313" key="1">
    <source>
        <dbReference type="EMBL" id="BDQ35747.1"/>
    </source>
</evidence>
<dbReference type="Proteomes" id="UP001317742">
    <property type="component" value="Chromosome"/>
</dbReference>
<sequence>MEPRSQDTRLIIQSGTTARELYGNGSMCCSEAVLTVINRKFDGGLSQDILIAISKGFCGGIGDAGCVCGALAGAVMAQSLILGKGPLPTDDDEVRKASKALYDRFLTQYGSICCRDLSKDRDPNSDSKGVCLDYVESATAICADLLLHPDSLQKAENADDEIINYHTGTFATHGLKPVRF</sequence>
<accession>A0ABN6S0A5</accession>
<keyword evidence="2" id="KW-1185">Reference proteome</keyword>